<dbReference type="FunCoup" id="A0A251SPR9">
    <property type="interactions" value="310"/>
</dbReference>
<dbReference type="STRING" id="4232.A0A251SPR9"/>
<keyword evidence="5" id="KW-0784">Thiamine biosynthesis</keyword>
<reference evidence="13" key="3">
    <citation type="submission" date="2020-06" db="EMBL/GenBank/DDBJ databases">
        <title>Helianthus annuus Genome sequencing and assembly Release 2.</title>
        <authorList>
            <person name="Gouzy J."/>
            <person name="Langlade N."/>
            <person name="Munos S."/>
        </authorList>
    </citation>
    <scope>NUCLEOTIDE SEQUENCE</scope>
    <source>
        <tissue evidence="13">Leaves</tissue>
    </source>
</reference>
<reference evidence="14" key="2">
    <citation type="submission" date="2017-02" db="EMBL/GenBank/DDBJ databases">
        <title>Sunflower complete genome.</title>
        <authorList>
            <person name="Langlade N."/>
            <person name="Munos S."/>
        </authorList>
    </citation>
    <scope>NUCLEOTIDE SEQUENCE [LARGE SCALE GENOMIC DNA]</scope>
    <source>
        <tissue evidence="14">Leaves</tissue>
    </source>
</reference>
<evidence type="ECO:0000256" key="8">
    <source>
        <dbReference type="ARBA" id="ARBA00060919"/>
    </source>
</evidence>
<evidence type="ECO:0000313" key="15">
    <source>
        <dbReference type="Proteomes" id="UP000215914"/>
    </source>
</evidence>
<evidence type="ECO:0000313" key="13">
    <source>
        <dbReference type="EMBL" id="KAF5772613.1"/>
    </source>
</evidence>
<feature type="domain" description="Thiaminase-2/PQQC" evidence="12">
    <location>
        <begin position="63"/>
        <end position="269"/>
    </location>
</feature>
<evidence type="ECO:0000256" key="10">
    <source>
        <dbReference type="ARBA" id="ARBA00079571"/>
    </source>
</evidence>
<dbReference type="Proteomes" id="UP000215914">
    <property type="component" value="Chromosome 13"/>
</dbReference>
<proteinExistence type="inferred from homology"/>
<dbReference type="Gene3D" id="1.20.910.10">
    <property type="entry name" value="Heme oxygenase-like"/>
    <property type="match status" value="1"/>
</dbReference>
<dbReference type="InterPro" id="IPR050967">
    <property type="entry name" value="Thiamine_Salvage_TenA"/>
</dbReference>
<comment type="similarity">
    <text evidence="8">Belongs to the thiaminase-2 family.</text>
</comment>
<dbReference type="OMA" id="FNTWLVQ"/>
<keyword evidence="15" id="KW-1185">Reference proteome</keyword>
<evidence type="ECO:0000256" key="3">
    <source>
        <dbReference type="ARBA" id="ARBA00012684"/>
    </source>
</evidence>
<organism evidence="14 15">
    <name type="scientific">Helianthus annuus</name>
    <name type="common">Common sunflower</name>
    <dbReference type="NCBI Taxonomy" id="4232"/>
    <lineage>
        <taxon>Eukaryota</taxon>
        <taxon>Viridiplantae</taxon>
        <taxon>Streptophyta</taxon>
        <taxon>Embryophyta</taxon>
        <taxon>Tracheophyta</taxon>
        <taxon>Spermatophyta</taxon>
        <taxon>Magnoliopsida</taxon>
        <taxon>eudicotyledons</taxon>
        <taxon>Gunneridae</taxon>
        <taxon>Pentapetalae</taxon>
        <taxon>asterids</taxon>
        <taxon>campanulids</taxon>
        <taxon>Asterales</taxon>
        <taxon>Asteraceae</taxon>
        <taxon>Asteroideae</taxon>
        <taxon>Heliantheae alliance</taxon>
        <taxon>Heliantheae</taxon>
        <taxon>Helianthus</taxon>
    </lineage>
</organism>
<reference evidence="13 15" key="1">
    <citation type="journal article" date="2017" name="Nature">
        <title>The sunflower genome provides insights into oil metabolism, flowering and Asterid evolution.</title>
        <authorList>
            <person name="Badouin H."/>
            <person name="Gouzy J."/>
            <person name="Grassa C.J."/>
            <person name="Murat F."/>
            <person name="Staton S.E."/>
            <person name="Cottret L."/>
            <person name="Lelandais-Briere C."/>
            <person name="Owens G.L."/>
            <person name="Carrere S."/>
            <person name="Mayjonade B."/>
            <person name="Legrand L."/>
            <person name="Gill N."/>
            <person name="Kane N.C."/>
            <person name="Bowers J.E."/>
            <person name="Hubner S."/>
            <person name="Bellec A."/>
            <person name="Berard A."/>
            <person name="Berges H."/>
            <person name="Blanchet N."/>
            <person name="Boniface M.C."/>
            <person name="Brunel D."/>
            <person name="Catrice O."/>
            <person name="Chaidir N."/>
            <person name="Claudel C."/>
            <person name="Donnadieu C."/>
            <person name="Faraut T."/>
            <person name="Fievet G."/>
            <person name="Helmstetter N."/>
            <person name="King M."/>
            <person name="Knapp S.J."/>
            <person name="Lai Z."/>
            <person name="Le Paslier M.C."/>
            <person name="Lippi Y."/>
            <person name="Lorenzon L."/>
            <person name="Mandel J.R."/>
            <person name="Marage G."/>
            <person name="Marchand G."/>
            <person name="Marquand E."/>
            <person name="Bret-Mestries E."/>
            <person name="Morien E."/>
            <person name="Nambeesan S."/>
            <person name="Nguyen T."/>
            <person name="Pegot-Espagnet P."/>
            <person name="Pouilly N."/>
            <person name="Raftis F."/>
            <person name="Sallet E."/>
            <person name="Schiex T."/>
            <person name="Thomas J."/>
            <person name="Vandecasteele C."/>
            <person name="Vares D."/>
            <person name="Vear F."/>
            <person name="Vautrin S."/>
            <person name="Crespi M."/>
            <person name="Mangin B."/>
            <person name="Burke J.M."/>
            <person name="Salse J."/>
            <person name="Munos S."/>
            <person name="Vincourt P."/>
            <person name="Rieseberg L.H."/>
            <person name="Langlade N.B."/>
        </authorList>
    </citation>
    <scope>NUCLEOTIDE SEQUENCE [LARGE SCALE GENOMIC DNA]</scope>
    <source>
        <strain evidence="15">cv. SF193</strain>
        <tissue evidence="13">Leaves</tissue>
    </source>
</reference>
<dbReference type="OrthoDB" id="37730at2759"/>
<evidence type="ECO:0000256" key="6">
    <source>
        <dbReference type="ARBA" id="ARBA00023157"/>
    </source>
</evidence>
<dbReference type="PANTHER" id="PTHR43198:SF5">
    <property type="entry name" value="BIFUNCTIONAL TENA-E PROTEIN"/>
    <property type="match status" value="1"/>
</dbReference>
<dbReference type="Pfam" id="PF03070">
    <property type="entry name" value="TENA_THI-4"/>
    <property type="match status" value="1"/>
</dbReference>
<evidence type="ECO:0000256" key="5">
    <source>
        <dbReference type="ARBA" id="ARBA00022977"/>
    </source>
</evidence>
<dbReference type="InParanoid" id="A0A251SPR9"/>
<gene>
    <name evidence="14" type="primary">TENAE</name>
    <name evidence="14" type="ORF">HannXRQ_Chr13g0395571</name>
    <name evidence="13" type="ORF">HanXRQr2_Chr13g0579221</name>
</gene>
<accession>A0A251SPR9</accession>
<comment type="catalytic activity">
    <reaction evidence="7">
        <text>N-formyl-4-amino-5-aminomethyl-2-methylpyrimidine + H2O = 4-amino-5-aminomethyl-2-methylpyrimidine + formate</text>
        <dbReference type="Rhea" id="RHEA:46212"/>
        <dbReference type="ChEBI" id="CHEBI:15377"/>
        <dbReference type="ChEBI" id="CHEBI:15740"/>
        <dbReference type="ChEBI" id="CHEBI:63416"/>
        <dbReference type="ChEBI" id="CHEBI:85895"/>
    </reaction>
</comment>
<evidence type="ECO:0000256" key="9">
    <source>
        <dbReference type="ARBA" id="ARBA00077314"/>
    </source>
</evidence>
<keyword evidence="6" id="KW-1015">Disulfide bond</keyword>
<dbReference type="InterPro" id="IPR016084">
    <property type="entry name" value="Haem_Oase-like_multi-hlx"/>
</dbReference>
<dbReference type="FunFam" id="1.20.910.10:FF:000007">
    <property type="entry name" value="Bifunctional TENA-E protein"/>
    <property type="match status" value="1"/>
</dbReference>
<evidence type="ECO:0000256" key="4">
    <source>
        <dbReference type="ARBA" id="ARBA00022801"/>
    </source>
</evidence>
<dbReference type="CDD" id="cd19357">
    <property type="entry name" value="TenA_E_At3g16990-like"/>
    <property type="match status" value="1"/>
</dbReference>
<sequence>MSHLAEITWLHLSCDTTSALHIHDVHSVATLITNSCSDGVSENQKQNMEEQTAKPTVTETWLRKHRLQYNGATRHPFILSIRDGSVNFSSFKRWLGQDYIFVRSFVPFVASILMKSCKESSDESDMEVILGGMASLNDEINWFRNEASKFHVSLTSVVPQNANVNYCKFLESLMSPEIEYSVAITAFWAIEAVYQESFAHCLEEGNSIPQELQETCERWGNAGFGAYCKSLRDIVDHCLQKASPEVVSKAEVFFLSVVEHEVEFWNMSVGEASM</sequence>
<dbReference type="EC" id="3.5.99.2" evidence="3"/>
<keyword evidence="4 14" id="KW-0378">Hydrolase</keyword>
<dbReference type="PANTHER" id="PTHR43198">
    <property type="entry name" value="BIFUNCTIONAL TH2 PROTEIN"/>
    <property type="match status" value="1"/>
</dbReference>
<dbReference type="GO" id="GO:0050334">
    <property type="term" value="F:thiaminase activity"/>
    <property type="evidence" value="ECO:0007669"/>
    <property type="project" value="UniProtKB-EC"/>
</dbReference>
<evidence type="ECO:0000313" key="14">
    <source>
        <dbReference type="EMBL" id="OTG00845.1"/>
    </source>
</evidence>
<evidence type="ECO:0000256" key="1">
    <source>
        <dbReference type="ARBA" id="ARBA00001881"/>
    </source>
</evidence>
<dbReference type="EMBL" id="MNCJ02000328">
    <property type="protein sequence ID" value="KAF5772613.1"/>
    <property type="molecule type" value="Genomic_DNA"/>
</dbReference>
<dbReference type="AlphaFoldDB" id="A0A251SPR9"/>
<evidence type="ECO:0000259" key="12">
    <source>
        <dbReference type="Pfam" id="PF03070"/>
    </source>
</evidence>
<dbReference type="GO" id="GO:0009228">
    <property type="term" value="P:thiamine biosynthetic process"/>
    <property type="evidence" value="ECO:0007669"/>
    <property type="project" value="UniProtKB-KW"/>
</dbReference>
<dbReference type="InterPro" id="IPR004305">
    <property type="entry name" value="Thiaminase-2/PQQC"/>
</dbReference>
<name>A0A251SPR9_HELAN</name>
<dbReference type="Gramene" id="mRNA:HanXRQr2_Chr13g0579221">
    <property type="protein sequence ID" value="mRNA:HanXRQr2_Chr13g0579221"/>
    <property type="gene ID" value="HanXRQr2_Chr13g0579221"/>
</dbReference>
<evidence type="ECO:0000256" key="7">
    <source>
        <dbReference type="ARBA" id="ARBA00050721"/>
    </source>
</evidence>
<comment type="catalytic activity">
    <reaction evidence="1">
        <text>4-amino-5-aminomethyl-2-methylpyrimidine + H2O = 4-amino-5-hydroxymethyl-2-methylpyrimidine + NH4(+)</text>
        <dbReference type="Rhea" id="RHEA:31799"/>
        <dbReference type="ChEBI" id="CHEBI:15377"/>
        <dbReference type="ChEBI" id="CHEBI:16892"/>
        <dbReference type="ChEBI" id="CHEBI:28938"/>
        <dbReference type="ChEBI" id="CHEBI:63416"/>
        <dbReference type="EC" id="3.5.99.2"/>
    </reaction>
</comment>
<comment type="pathway">
    <text evidence="2">Cofactor biosynthesis; thiamine diphosphate biosynthesis.</text>
</comment>
<evidence type="ECO:0000256" key="11">
    <source>
        <dbReference type="ARBA" id="ARBA00082825"/>
    </source>
</evidence>
<protein>
    <recommendedName>
        <fullName evidence="3">aminopyrimidine aminohydrolase</fullName>
        <ecNumber evidence="3">3.5.99.2</ecNumber>
    </recommendedName>
    <alternativeName>
        <fullName evidence="10">Aminopyrimidine aminohydrolase</fullName>
    </alternativeName>
    <alternativeName>
        <fullName evidence="11">Formylaminopyrimidine amidohydrolase</fullName>
    </alternativeName>
    <alternativeName>
        <fullName evidence="9">Formylaminopyrimidine deformylase</fullName>
    </alternativeName>
</protein>
<evidence type="ECO:0000256" key="2">
    <source>
        <dbReference type="ARBA" id="ARBA00004948"/>
    </source>
</evidence>
<dbReference type="EMBL" id="CM007902">
    <property type="protein sequence ID" value="OTG00845.1"/>
    <property type="molecule type" value="Genomic_DNA"/>
</dbReference>
<dbReference type="SUPFAM" id="SSF48613">
    <property type="entry name" value="Heme oxygenase-like"/>
    <property type="match status" value="1"/>
</dbReference>
<dbReference type="GO" id="GO:0005829">
    <property type="term" value="C:cytosol"/>
    <property type="evidence" value="ECO:0000318"/>
    <property type="project" value="GO_Central"/>
</dbReference>